<feature type="transmembrane region" description="Helical" evidence="5">
    <location>
        <begin position="271"/>
        <end position="292"/>
    </location>
</feature>
<feature type="transmembrane region" description="Helical" evidence="5">
    <location>
        <begin position="449"/>
        <end position="470"/>
    </location>
</feature>
<evidence type="ECO:0000256" key="5">
    <source>
        <dbReference type="HAMAP-Rule" id="MF_00445"/>
    </source>
</evidence>
<keyword evidence="5" id="KW-0813">Transport</keyword>
<feature type="transmembrane region" description="Helical" evidence="5">
    <location>
        <begin position="162"/>
        <end position="184"/>
    </location>
</feature>
<feature type="transmembrane region" description="Helical" evidence="5">
    <location>
        <begin position="107"/>
        <end position="125"/>
    </location>
</feature>
<keyword evidence="5" id="KW-0520">NAD</keyword>
<keyword evidence="5" id="KW-1003">Cell membrane</keyword>
<evidence type="ECO:0000256" key="6">
    <source>
        <dbReference type="RuleBase" id="RU000320"/>
    </source>
</evidence>
<keyword evidence="8" id="KW-0560">Oxidoreductase</keyword>
<reference evidence="8 9" key="1">
    <citation type="journal article" date="2010" name="J. Bacteriol.">
        <title>Complete genome sequence of "Candidatus Puniceispirillum marinum" IMCC1322, a representative of the SAR116 clade in the Alphaproteobacteria.</title>
        <authorList>
            <person name="Oh H.M."/>
            <person name="Kwon K.K."/>
            <person name="Kang I."/>
            <person name="Kang S.G."/>
            <person name="Lee J.H."/>
            <person name="Kim S.J."/>
            <person name="Cho J.C."/>
        </authorList>
    </citation>
    <scope>NUCLEOTIDE SEQUENCE [LARGE SCALE GENOMIC DNA]</scope>
    <source>
        <strain evidence="8 9">IMCC1322</strain>
    </source>
</reference>
<keyword evidence="2 5" id="KW-0812">Transmembrane</keyword>
<dbReference type="STRING" id="488538.SAR116_0154"/>
<dbReference type="EC" id="7.1.1.-" evidence="5"/>
<keyword evidence="3 5" id="KW-1133">Transmembrane helix</keyword>
<comment type="catalytic activity">
    <reaction evidence="5">
        <text>a quinone + NADH + 5 H(+)(in) = a quinol + NAD(+) + 4 H(+)(out)</text>
        <dbReference type="Rhea" id="RHEA:57888"/>
        <dbReference type="ChEBI" id="CHEBI:15378"/>
        <dbReference type="ChEBI" id="CHEBI:24646"/>
        <dbReference type="ChEBI" id="CHEBI:57540"/>
        <dbReference type="ChEBI" id="CHEBI:57945"/>
        <dbReference type="ChEBI" id="CHEBI:132124"/>
    </reaction>
</comment>
<comment type="subcellular location">
    <subcellularLocation>
        <location evidence="5">Cell inner membrane</location>
        <topology evidence="5">Multi-pass membrane protein</topology>
    </subcellularLocation>
    <subcellularLocation>
        <location evidence="1">Endomembrane system</location>
        <topology evidence="1">Multi-pass membrane protein</topology>
    </subcellularLocation>
    <subcellularLocation>
        <location evidence="6">Membrane</location>
        <topology evidence="6">Multi-pass membrane protein</topology>
    </subcellularLocation>
</comment>
<keyword evidence="5" id="KW-0997">Cell inner membrane</keyword>
<dbReference type="Proteomes" id="UP000007460">
    <property type="component" value="Chromosome"/>
</dbReference>
<feature type="transmembrane region" description="Helical" evidence="5">
    <location>
        <begin position="40"/>
        <end position="57"/>
    </location>
</feature>
<dbReference type="GO" id="GO:0042773">
    <property type="term" value="P:ATP synthesis coupled electron transport"/>
    <property type="evidence" value="ECO:0007669"/>
    <property type="project" value="InterPro"/>
</dbReference>
<comment type="function">
    <text evidence="5">NDH-1 shuttles electrons from NADH, via FMN and iron-sulfur (Fe-S) centers, to quinones in the respiratory chain. The immediate electron acceptor for the enzyme in this species is believed to be ubiquinone. Couples the redox reaction to proton translocation (for every two electrons transferred, four hydrogen ions are translocated across the cytoplasmic membrane), and thus conserves the redox energy in a proton gradient.</text>
</comment>
<dbReference type="GO" id="GO:0008137">
    <property type="term" value="F:NADH dehydrogenase (ubiquinone) activity"/>
    <property type="evidence" value="ECO:0007669"/>
    <property type="project" value="InterPro"/>
</dbReference>
<dbReference type="AlphaFoldDB" id="D5BPB5"/>
<evidence type="ECO:0000256" key="4">
    <source>
        <dbReference type="ARBA" id="ARBA00023136"/>
    </source>
</evidence>
<organism evidence="8 9">
    <name type="scientific">Puniceispirillum marinum (strain IMCC1322)</name>
    <dbReference type="NCBI Taxonomy" id="488538"/>
    <lineage>
        <taxon>Bacteria</taxon>
        <taxon>Pseudomonadati</taxon>
        <taxon>Pseudomonadota</taxon>
        <taxon>Alphaproteobacteria</taxon>
        <taxon>Candidatus Puniceispirillales</taxon>
        <taxon>Candidatus Puniceispirillaceae</taxon>
        <taxon>Candidatus Puniceispirillum</taxon>
    </lineage>
</organism>
<comment type="subunit">
    <text evidence="5">NDH-1 is composed of 14 different subunits. Subunits NuoA, H, J, K, L, M, N constitute the membrane sector of the complex.</text>
</comment>
<feature type="transmembrane region" description="Helical" evidence="5">
    <location>
        <begin position="77"/>
        <end position="95"/>
    </location>
</feature>
<keyword evidence="5" id="KW-0874">Quinone</keyword>
<evidence type="ECO:0000256" key="3">
    <source>
        <dbReference type="ARBA" id="ARBA00022989"/>
    </source>
</evidence>
<feature type="transmembrane region" description="Helical" evidence="5">
    <location>
        <begin position="14"/>
        <end position="31"/>
    </location>
</feature>
<feature type="transmembrane region" description="Helical" evidence="5">
    <location>
        <begin position="239"/>
        <end position="259"/>
    </location>
</feature>
<feature type="transmembrane region" description="Helical" evidence="5">
    <location>
        <begin position="394"/>
        <end position="424"/>
    </location>
</feature>
<keyword evidence="5" id="KW-0830">Ubiquinone</keyword>
<gene>
    <name evidence="5" type="primary">nuoN</name>
    <name evidence="8" type="ordered locus">SAR116_0154</name>
</gene>
<evidence type="ECO:0000313" key="8">
    <source>
        <dbReference type="EMBL" id="ADE38397.1"/>
    </source>
</evidence>
<dbReference type="HAMAP" id="MF_00445">
    <property type="entry name" value="NDH1_NuoN_1"/>
    <property type="match status" value="1"/>
</dbReference>
<keyword evidence="5" id="KW-1278">Translocase</keyword>
<comment type="similarity">
    <text evidence="5">Belongs to the complex I subunit 2 family.</text>
</comment>
<feature type="transmembrane region" description="Helical" evidence="5">
    <location>
        <begin position="323"/>
        <end position="347"/>
    </location>
</feature>
<dbReference type="PRINTS" id="PR01434">
    <property type="entry name" value="NADHDHGNASE5"/>
</dbReference>
<dbReference type="InterPro" id="IPR010096">
    <property type="entry name" value="NADH-Q_OxRdtase_suN/2"/>
</dbReference>
<feature type="domain" description="NADH:quinone oxidoreductase/Mrp antiporter transmembrane" evidence="7">
    <location>
        <begin position="125"/>
        <end position="418"/>
    </location>
</feature>
<dbReference type="KEGG" id="apb:SAR116_0154"/>
<dbReference type="InterPro" id="IPR001750">
    <property type="entry name" value="ND/Mrp_TM"/>
</dbReference>
<feature type="transmembrane region" description="Helical" evidence="5">
    <location>
        <begin position="196"/>
        <end position="218"/>
    </location>
</feature>
<sequence length="483" mass="51025">MFEINDILPALPEMFLACVALLLVLVAAYGGDGAVNAKRVCSIALGAIVIAAVMLWQGGDIATTAFSGMFSADSFSAYMKLLVLMGSFAALYMSISPLEQDDINKPEFSLLVLLAVVGMMLMISANDLMSLYMAVELQSLPLYVVAAMRTNSLRSSEAGLKYFLLGALSSGMLLYGASLVYGFAGTTSFDGISAAVATGALPVVFVIGMVFMICGIAFKISAAPFHMWTPDVYEGSPTPVTALFAIAPKVAAMALMMRLTYGAFGPIAVEWSQVLVALSIASMVIGAFGAIMQTDIKRMMAYSSIAHMGYALAGLAAGSHAGVLGVIIYMTGYIFMGAGTFAIILMMRREGKSATKIDDLRGLSKTHPLFAIGLLVMMFSMAGIPPLAGFFGKWYVFLAAVNAGLIPLAVIGVVMSVVGAFYYLRIIRMMYFEDSDDPLDADLPMSNRLVLTVSLAVVLLFFAGLGSLLGTADIAATTLMTSN</sequence>
<evidence type="ECO:0000256" key="2">
    <source>
        <dbReference type="ARBA" id="ARBA00022692"/>
    </source>
</evidence>
<dbReference type="PANTHER" id="PTHR22773">
    <property type="entry name" value="NADH DEHYDROGENASE"/>
    <property type="match status" value="1"/>
</dbReference>
<dbReference type="OrthoDB" id="9811718at2"/>
<evidence type="ECO:0000256" key="1">
    <source>
        <dbReference type="ARBA" id="ARBA00004127"/>
    </source>
</evidence>
<keyword evidence="4 5" id="KW-0472">Membrane</keyword>
<accession>D5BPB5</accession>
<evidence type="ECO:0000259" key="7">
    <source>
        <dbReference type="Pfam" id="PF00361"/>
    </source>
</evidence>
<dbReference type="GO" id="GO:0012505">
    <property type="term" value="C:endomembrane system"/>
    <property type="evidence" value="ECO:0007669"/>
    <property type="project" value="UniProtKB-SubCell"/>
</dbReference>
<dbReference type="GO" id="GO:0005886">
    <property type="term" value="C:plasma membrane"/>
    <property type="evidence" value="ECO:0007669"/>
    <property type="project" value="UniProtKB-SubCell"/>
</dbReference>
<dbReference type="HOGENOM" id="CLU_007100_1_5_5"/>
<protein>
    <recommendedName>
        <fullName evidence="5">NADH-quinone oxidoreductase subunit N</fullName>
        <ecNumber evidence="5">7.1.1.-</ecNumber>
    </recommendedName>
    <alternativeName>
        <fullName evidence="5">NADH dehydrogenase I subunit N</fullName>
    </alternativeName>
    <alternativeName>
        <fullName evidence="5">NDH-1 subunit N</fullName>
    </alternativeName>
</protein>
<dbReference type="EMBL" id="CP001751">
    <property type="protein sequence ID" value="ADE38397.1"/>
    <property type="molecule type" value="Genomic_DNA"/>
</dbReference>
<dbReference type="eggNOG" id="COG1007">
    <property type="taxonomic scope" value="Bacteria"/>
</dbReference>
<dbReference type="GO" id="GO:0050136">
    <property type="term" value="F:NADH dehydrogenase (quinone) (non-electrogenic) activity"/>
    <property type="evidence" value="ECO:0007669"/>
    <property type="project" value="UniProtKB-UniRule"/>
</dbReference>
<keyword evidence="9" id="KW-1185">Reference proteome</keyword>
<dbReference type="NCBIfam" id="NF004440">
    <property type="entry name" value="PRK05777.1-3"/>
    <property type="match status" value="1"/>
</dbReference>
<dbReference type="RefSeq" id="WP_013045027.1">
    <property type="nucleotide sequence ID" value="NC_014010.1"/>
</dbReference>
<feature type="transmembrane region" description="Helical" evidence="5">
    <location>
        <begin position="368"/>
        <end position="388"/>
    </location>
</feature>
<dbReference type="GO" id="GO:0048038">
    <property type="term" value="F:quinone binding"/>
    <property type="evidence" value="ECO:0007669"/>
    <property type="project" value="UniProtKB-KW"/>
</dbReference>
<name>D5BPB5_PUNMI</name>
<evidence type="ECO:0000313" key="9">
    <source>
        <dbReference type="Proteomes" id="UP000007460"/>
    </source>
</evidence>
<proteinExistence type="inferred from homology"/>
<dbReference type="NCBIfam" id="TIGR01770">
    <property type="entry name" value="NDH_I_N"/>
    <property type="match status" value="1"/>
</dbReference>
<dbReference type="Pfam" id="PF00361">
    <property type="entry name" value="Proton_antipo_M"/>
    <property type="match status" value="1"/>
</dbReference>